<dbReference type="PANTHER" id="PTHR30348">
    <property type="entry name" value="UNCHARACTERIZED PROTEIN YECE"/>
    <property type="match status" value="1"/>
</dbReference>
<proteinExistence type="predicted"/>
<sequence length="247" mass="29309">MFSVKVGCCGFQISKKKYAEIFDLVEVQETFYKLPKLETVRRWREEIGSESFEFSVKAWMVFTHDPSSAIWRKTGVPKDDDYGFLRPTGKNLEAWDHFREILRELNSDLVIFQSPPSFKATDENIKNSRDFFESIKGGLRIGWEIRDESWLKSDHFKRILEDLGITHVVDPLYEVPIHGSFRYYRLHGSRKGRRIVYSYKYSEEDLLKLLEYLRKYAMEVNYVLFNNSYFSLDNAKSFKSLLESQLK</sequence>
<accession>A0A429G747</accession>
<name>A0A429G747_9CREN</name>
<gene>
    <name evidence="1" type="ORF">D9Q81_03470</name>
</gene>
<protein>
    <submittedName>
        <fullName evidence="1">DUF72 domain-containing protein</fullName>
    </submittedName>
</protein>
<evidence type="ECO:0000313" key="1">
    <source>
        <dbReference type="EMBL" id="RSN69669.1"/>
    </source>
</evidence>
<dbReference type="InterPro" id="IPR036520">
    <property type="entry name" value="UPF0759_sf"/>
</dbReference>
<dbReference type="RefSeq" id="WP_012309922.1">
    <property type="nucleotide sequence ID" value="NZ_RCOR01000018.1"/>
</dbReference>
<dbReference type="PANTHER" id="PTHR30348:SF4">
    <property type="entry name" value="DUF72 DOMAIN-CONTAINING PROTEIN"/>
    <property type="match status" value="1"/>
</dbReference>
<evidence type="ECO:0000313" key="2">
    <source>
        <dbReference type="Proteomes" id="UP000278149"/>
    </source>
</evidence>
<organism evidence="1 2">
    <name type="scientific">Candidatus Korarchaeum cryptofilum</name>
    <dbReference type="NCBI Taxonomy" id="498846"/>
    <lineage>
        <taxon>Archaea</taxon>
        <taxon>Thermoproteota</taxon>
        <taxon>Candidatus Korarchaeia</taxon>
        <taxon>Candidatus Korarchaeales</taxon>
        <taxon>Candidatus Korarchaeaceae</taxon>
        <taxon>Candidatus Korarchaeum</taxon>
    </lineage>
</organism>
<reference evidence="1 2" key="1">
    <citation type="submission" date="2018-10" db="EMBL/GenBank/DDBJ databases">
        <title>Co-occurring genomic capacity for anaerobic methane metabolism and dissimilatory sulfite reduction discovered in the Korarchaeota.</title>
        <authorList>
            <person name="Mckay L.J."/>
            <person name="Dlakic M."/>
            <person name="Fields M.W."/>
            <person name="Delmont T.O."/>
            <person name="Eren A.M."/>
            <person name="Jay Z.J."/>
            <person name="Klingelsmith K.B."/>
            <person name="Rusch D.B."/>
            <person name="Inskeep W.P."/>
        </authorList>
    </citation>
    <scope>NUCLEOTIDE SEQUENCE [LARGE SCALE GENOMIC DNA]</scope>
    <source>
        <strain evidence="1 2">WS</strain>
    </source>
</reference>
<dbReference type="GeneID" id="6094556"/>
<dbReference type="AlphaFoldDB" id="A0A429G747"/>
<dbReference type="SUPFAM" id="SSF117396">
    <property type="entry name" value="TM1631-like"/>
    <property type="match status" value="1"/>
</dbReference>
<dbReference type="EMBL" id="RCOR01000018">
    <property type="protein sequence ID" value="RSN69669.1"/>
    <property type="molecule type" value="Genomic_DNA"/>
</dbReference>
<dbReference type="OMA" id="YVMFNNV"/>
<comment type="caution">
    <text evidence="1">The sequence shown here is derived from an EMBL/GenBank/DDBJ whole genome shotgun (WGS) entry which is preliminary data.</text>
</comment>
<dbReference type="Proteomes" id="UP000278149">
    <property type="component" value="Unassembled WGS sequence"/>
</dbReference>
<dbReference type="Pfam" id="PF01904">
    <property type="entry name" value="DUF72"/>
    <property type="match status" value="1"/>
</dbReference>
<dbReference type="InterPro" id="IPR002763">
    <property type="entry name" value="DUF72"/>
</dbReference>
<dbReference type="Gene3D" id="3.20.20.410">
    <property type="entry name" value="Protein of unknown function UPF0759"/>
    <property type="match status" value="1"/>
</dbReference>